<feature type="binding site" evidence="10">
    <location>
        <position position="490"/>
    </location>
    <ligand>
        <name>L-methionine</name>
        <dbReference type="ChEBI" id="CHEBI:57844"/>
    </ligand>
</feature>
<keyword evidence="7 10" id="KW-0479">Metal-binding</keyword>
<dbReference type="Pfam" id="PF01717">
    <property type="entry name" value="Meth_synt_2"/>
    <property type="match status" value="1"/>
</dbReference>
<keyword evidence="9 10" id="KW-0486">Methionine biosynthesis</keyword>
<dbReference type="GO" id="GO:0003871">
    <property type="term" value="F:5-methyltetrahydropteroyltriglutamate-homocysteine S-methyltransferase activity"/>
    <property type="evidence" value="ECO:0007669"/>
    <property type="project" value="UniProtKB-EC"/>
</dbReference>
<dbReference type="InterPro" id="IPR006276">
    <property type="entry name" value="Cobalamin-indep_Met_synthase"/>
</dbReference>
<accession>A0ABS7EIE4</accession>
<dbReference type="GO" id="GO:0032259">
    <property type="term" value="P:methylation"/>
    <property type="evidence" value="ECO:0007669"/>
    <property type="project" value="UniProtKB-KW"/>
</dbReference>
<feature type="binding site" evidence="10">
    <location>
        <position position="732"/>
    </location>
    <ligand>
        <name>Zn(2+)</name>
        <dbReference type="ChEBI" id="CHEBI:29105"/>
        <note>catalytic</note>
    </ligand>
</feature>
<evidence type="ECO:0000256" key="3">
    <source>
        <dbReference type="ARBA" id="ARBA00009553"/>
    </source>
</evidence>
<evidence type="ECO:0000256" key="2">
    <source>
        <dbReference type="ARBA" id="ARBA00004681"/>
    </source>
</evidence>
<evidence type="ECO:0000256" key="7">
    <source>
        <dbReference type="ARBA" id="ARBA00022723"/>
    </source>
</evidence>
<feature type="binding site" evidence="10">
    <location>
        <position position="490"/>
    </location>
    <ligand>
        <name>L-homocysteine</name>
        <dbReference type="ChEBI" id="CHEBI:58199"/>
    </ligand>
</feature>
<feature type="binding site" evidence="10">
    <location>
        <position position="567"/>
    </location>
    <ligand>
        <name>5-methyltetrahydropteroyltri-L-glutamate</name>
        <dbReference type="ChEBI" id="CHEBI:58207"/>
    </ligand>
</feature>
<comment type="pathway">
    <text evidence="2 10">Amino-acid biosynthesis; L-methionine biosynthesis via de novo pathway; L-methionine from L-homocysteine (MetE route): step 1/1.</text>
</comment>
<keyword evidence="14" id="KW-1185">Reference proteome</keyword>
<dbReference type="InterPro" id="IPR013215">
    <property type="entry name" value="Cbl-indep_Met_Synth_N"/>
</dbReference>
<organism evidence="13 14">
    <name type="scientific">Neiella holothuriorum</name>
    <dbReference type="NCBI Taxonomy" id="2870530"/>
    <lineage>
        <taxon>Bacteria</taxon>
        <taxon>Pseudomonadati</taxon>
        <taxon>Pseudomonadota</taxon>
        <taxon>Gammaproteobacteria</taxon>
        <taxon>Alteromonadales</taxon>
        <taxon>Echinimonadaceae</taxon>
        <taxon>Neiella</taxon>
    </lineage>
</organism>
<dbReference type="Pfam" id="PF08267">
    <property type="entry name" value="Meth_synt_1"/>
    <property type="match status" value="1"/>
</dbReference>
<gene>
    <name evidence="10 13" type="primary">metE</name>
    <name evidence="13" type="ORF">K0504_13865</name>
</gene>
<keyword evidence="10" id="KW-0677">Repeat</keyword>
<comment type="cofactor">
    <cofactor evidence="10">
        <name>Zn(2+)</name>
        <dbReference type="ChEBI" id="CHEBI:29105"/>
    </cofactor>
    <text evidence="10">Binds 1 zinc ion per subunit.</text>
</comment>
<feature type="active site" description="Proton donor" evidence="10">
    <location>
        <position position="700"/>
    </location>
</feature>
<dbReference type="Gene3D" id="3.20.20.210">
    <property type="match status" value="2"/>
</dbReference>
<comment type="caution">
    <text evidence="13">The sequence shown here is derived from an EMBL/GenBank/DDBJ whole genome shotgun (WGS) entry which is preliminary data.</text>
</comment>
<evidence type="ECO:0000259" key="11">
    <source>
        <dbReference type="Pfam" id="PF01717"/>
    </source>
</evidence>
<dbReference type="EC" id="2.1.1.14" evidence="10"/>
<reference evidence="13" key="1">
    <citation type="submission" date="2021-07" db="EMBL/GenBank/DDBJ databases">
        <title>Neiella marina sp. nov., isolated from the intestinal content of sea cucumber Apostichopus japonicus.</title>
        <authorList>
            <person name="Bai X."/>
        </authorList>
    </citation>
    <scope>NUCLEOTIDE SEQUENCE</scope>
    <source>
        <strain evidence="13">126</strain>
    </source>
</reference>
<dbReference type="PANTHER" id="PTHR30519">
    <property type="entry name" value="5-METHYLTETRAHYDROPTEROYLTRIGLUTAMATE--HOMOCYSTEINE METHYLTRANSFERASE"/>
    <property type="match status" value="1"/>
</dbReference>
<feature type="binding site" evidence="10">
    <location>
        <position position="647"/>
    </location>
    <ligand>
        <name>Zn(2+)</name>
        <dbReference type="ChEBI" id="CHEBI:29105"/>
        <note>catalytic</note>
    </ligand>
</feature>
<dbReference type="CDD" id="cd03312">
    <property type="entry name" value="CIMS_N_terminal_like"/>
    <property type="match status" value="1"/>
</dbReference>
<feature type="binding site" evidence="10">
    <location>
        <begin position="437"/>
        <end position="439"/>
    </location>
    <ligand>
        <name>L-methionine</name>
        <dbReference type="ChEBI" id="CHEBI:57844"/>
    </ligand>
</feature>
<evidence type="ECO:0000313" key="13">
    <source>
        <dbReference type="EMBL" id="MBW8192123.1"/>
    </source>
</evidence>
<dbReference type="CDD" id="cd03311">
    <property type="entry name" value="CIMS_C_terminal_like"/>
    <property type="match status" value="1"/>
</dbReference>
<evidence type="ECO:0000256" key="6">
    <source>
        <dbReference type="ARBA" id="ARBA00022679"/>
    </source>
</evidence>
<feature type="binding site" evidence="10">
    <location>
        <position position="671"/>
    </location>
    <ligand>
        <name>Zn(2+)</name>
        <dbReference type="ChEBI" id="CHEBI:29105"/>
        <note>catalytic</note>
    </ligand>
</feature>
<evidence type="ECO:0000256" key="9">
    <source>
        <dbReference type="ARBA" id="ARBA00023167"/>
    </source>
</evidence>
<sequence length="763" mass="85136">MALSHNLGFPRVGAKRELKRALEAYWRGEQSKQTLEQTGSQLRQLQWQWQQQAGLDLVPVGDFAWYDHIAQLSQTFGVVPSRHQHHDDQLTQLFAMARGASACCGGNADALEMTKWFDTNYHYLVPELDQQQVFQLAESPLLAQVDEAQSQGVPVKPVLVGPISFLWLSKCANNEFDKLTLLPALLKVYQQLLTQLAQRGCDWIQIDEPVLSLDLPSEWLAALVSSYQALTEHYAGRILLANYFGKVADKLEWLGQTQVAGLHIDAVRGADELRAVAIGWPAERVLSVGIIDGRNVWRADLSRLLAQLKPLHEQRGDNLWLAPSCSLLHVPVDCDVETSLDDELRGWLAFARQKLSEVAALTRALNGCQSFTDRALFTDSDQVQHQRSVSSRVIDLSVRQRTHSVLPEHLQRRSQFSARQAQQADSLGLPTLPTTTIGSFPQTASIRKQRAAFKAGELSQHDYDLFIESEITDVVRRQQALDLDVLVHGEPERNDMVEYFGEQLKGVAVTQFGWVQSYGSRCVKPPLIYGDVSRPDAMTVRWSSYAQSLTDKPVKGMLTGPVTLLNWSFVRSDIARSDVAQQLALAVRDEVSDLEHAGIQIIQIDEPALREGLPLTNADRDAYLQWAVDAFCLSANGVADTTQIHTHMCYCEFDDVIEAIAKLDADVISIEASRSSMTLLDSFTEFKYPNAIGLGLYDIHSPNVPDVETMADHLNTAKQTFPLEQIWVNPDCGLKTRDWPETEAALANMVAAAKAVRQPLATR</sequence>
<dbReference type="PIRSF" id="PIRSF000382">
    <property type="entry name" value="MeTrfase_B12_ind"/>
    <property type="match status" value="1"/>
</dbReference>
<evidence type="ECO:0000259" key="12">
    <source>
        <dbReference type="Pfam" id="PF08267"/>
    </source>
</evidence>
<dbReference type="InterPro" id="IPR002629">
    <property type="entry name" value="Met_Synth_C/arc"/>
</dbReference>
<keyword evidence="8 10" id="KW-0862">Zinc</keyword>
<feature type="domain" description="Cobalamin-independent methionine synthase MetE C-terminal/archaeal" evidence="11">
    <location>
        <begin position="432"/>
        <end position="754"/>
    </location>
</feature>
<evidence type="ECO:0000256" key="5">
    <source>
        <dbReference type="ARBA" id="ARBA00022605"/>
    </source>
</evidence>
<feature type="binding site" evidence="10">
    <location>
        <position position="605"/>
    </location>
    <ligand>
        <name>L-methionine</name>
        <dbReference type="ChEBI" id="CHEBI:57844"/>
    </ligand>
</feature>
<evidence type="ECO:0000256" key="1">
    <source>
        <dbReference type="ARBA" id="ARBA00002777"/>
    </source>
</evidence>
<feature type="binding site" evidence="10">
    <location>
        <begin position="437"/>
        <end position="439"/>
    </location>
    <ligand>
        <name>L-homocysteine</name>
        <dbReference type="ChEBI" id="CHEBI:58199"/>
    </ligand>
</feature>
<feature type="binding site" evidence="10">
    <location>
        <position position="605"/>
    </location>
    <ligand>
        <name>L-homocysteine</name>
        <dbReference type="ChEBI" id="CHEBI:58199"/>
    </ligand>
</feature>
<feature type="binding site" evidence="10">
    <location>
        <position position="649"/>
    </location>
    <ligand>
        <name>Zn(2+)</name>
        <dbReference type="ChEBI" id="CHEBI:29105"/>
        <note>catalytic</note>
    </ligand>
</feature>
<comment type="similarity">
    <text evidence="3 10">Belongs to the vitamin-B12 independent methionine synthase family.</text>
</comment>
<comment type="catalytic activity">
    <reaction evidence="10">
        <text>5-methyltetrahydropteroyltri-L-glutamate + L-homocysteine = tetrahydropteroyltri-L-glutamate + L-methionine</text>
        <dbReference type="Rhea" id="RHEA:21196"/>
        <dbReference type="ChEBI" id="CHEBI:57844"/>
        <dbReference type="ChEBI" id="CHEBI:58140"/>
        <dbReference type="ChEBI" id="CHEBI:58199"/>
        <dbReference type="ChEBI" id="CHEBI:58207"/>
        <dbReference type="EC" id="2.1.1.14"/>
    </reaction>
</comment>
<comment type="function">
    <text evidence="1 10">Catalyzes the transfer of a methyl group from 5-methyltetrahydrofolate to homocysteine resulting in methionine formation.</text>
</comment>
<evidence type="ECO:0000256" key="4">
    <source>
        <dbReference type="ARBA" id="ARBA00022603"/>
    </source>
</evidence>
<dbReference type="RefSeq" id="WP_220104756.1">
    <property type="nucleotide sequence ID" value="NZ_JAHZSS010000018.1"/>
</dbReference>
<dbReference type="SUPFAM" id="SSF51726">
    <property type="entry name" value="UROD/MetE-like"/>
    <property type="match status" value="2"/>
</dbReference>
<name>A0ABS7EIE4_9GAMM</name>
<evidence type="ECO:0000256" key="10">
    <source>
        <dbReference type="HAMAP-Rule" id="MF_00172"/>
    </source>
</evidence>
<evidence type="ECO:0000256" key="8">
    <source>
        <dbReference type="ARBA" id="ARBA00022833"/>
    </source>
</evidence>
<keyword evidence="6 10" id="KW-0808">Transferase</keyword>
<feature type="binding site" evidence="10">
    <location>
        <begin position="521"/>
        <end position="522"/>
    </location>
    <ligand>
        <name>5-methyltetrahydropteroyltri-L-glutamate</name>
        <dbReference type="ChEBI" id="CHEBI:58207"/>
    </ligand>
</feature>
<dbReference type="InterPro" id="IPR038071">
    <property type="entry name" value="UROD/MetE-like_sf"/>
</dbReference>
<feature type="domain" description="Cobalamin-independent methionine synthase MetE N-terminal" evidence="12">
    <location>
        <begin position="4"/>
        <end position="314"/>
    </location>
</feature>
<dbReference type="NCBIfam" id="TIGR01371">
    <property type="entry name" value="met_syn_B12ind"/>
    <property type="match status" value="1"/>
</dbReference>
<feature type="binding site" evidence="10">
    <location>
        <position position="611"/>
    </location>
    <ligand>
        <name>5-methyltetrahydropteroyltri-L-glutamate</name>
        <dbReference type="ChEBI" id="CHEBI:58207"/>
    </ligand>
</feature>
<dbReference type="Proteomes" id="UP001166251">
    <property type="component" value="Unassembled WGS sequence"/>
</dbReference>
<feature type="binding site" evidence="10">
    <location>
        <position position="115"/>
    </location>
    <ligand>
        <name>5-methyltetrahydropteroyltri-L-glutamate</name>
        <dbReference type="ChEBI" id="CHEBI:58207"/>
    </ligand>
</feature>
<dbReference type="HAMAP" id="MF_00172">
    <property type="entry name" value="Meth_synth"/>
    <property type="match status" value="1"/>
</dbReference>
<feature type="binding site" evidence="10">
    <location>
        <begin position="16"/>
        <end position="19"/>
    </location>
    <ligand>
        <name>5-methyltetrahydropteroyltri-L-glutamate</name>
        <dbReference type="ChEBI" id="CHEBI:58207"/>
    </ligand>
</feature>
<protein>
    <recommendedName>
        <fullName evidence="10">5-methyltetrahydropteroyltriglutamate--homocysteine methyltransferase</fullName>
        <ecNumber evidence="10">2.1.1.14</ecNumber>
    </recommendedName>
    <alternativeName>
        <fullName evidence="10">Cobalamin-independent methionine synthase</fullName>
    </alternativeName>
    <alternativeName>
        <fullName evidence="10">Methionine synthase, vitamin-B12 independent isozyme</fullName>
    </alternativeName>
</protein>
<dbReference type="NCBIfam" id="NF003556">
    <property type="entry name" value="PRK05222.1"/>
    <property type="match status" value="1"/>
</dbReference>
<keyword evidence="4 10" id="KW-0489">Methyltransferase</keyword>
<evidence type="ECO:0000313" key="14">
    <source>
        <dbReference type="Proteomes" id="UP001166251"/>
    </source>
</evidence>
<keyword evidence="5 10" id="KW-0028">Amino-acid biosynthesis</keyword>
<dbReference type="EMBL" id="JAHZSS010000018">
    <property type="protein sequence ID" value="MBW8192123.1"/>
    <property type="molecule type" value="Genomic_DNA"/>
</dbReference>
<proteinExistence type="inferred from homology"/>